<dbReference type="AlphaFoldDB" id="A0A6P7P9E1"/>
<dbReference type="InterPro" id="IPR015631">
    <property type="entry name" value="CD2/SLAM_rcpt"/>
</dbReference>
<evidence type="ECO:0000256" key="2">
    <source>
        <dbReference type="ARBA" id="ARBA00022729"/>
    </source>
</evidence>
<comment type="subcellular location">
    <subcellularLocation>
        <location evidence="1">Membrane</location>
    </subcellularLocation>
</comment>
<evidence type="ECO:0000313" key="9">
    <source>
        <dbReference type="RefSeq" id="XP_029026675.1"/>
    </source>
</evidence>
<evidence type="ECO:0000313" key="8">
    <source>
        <dbReference type="Proteomes" id="UP000515150"/>
    </source>
</evidence>
<feature type="domain" description="Immunoglobulin V-set" evidence="7">
    <location>
        <begin position="36"/>
        <end position="130"/>
    </location>
</feature>
<evidence type="ECO:0000259" key="7">
    <source>
        <dbReference type="Pfam" id="PF07686"/>
    </source>
</evidence>
<dbReference type="InterPro" id="IPR036179">
    <property type="entry name" value="Ig-like_dom_sf"/>
</dbReference>
<name>A0A6P7P9E1_BETSP</name>
<keyword evidence="3 6" id="KW-0472">Membrane</keyword>
<evidence type="ECO:0000256" key="3">
    <source>
        <dbReference type="ARBA" id="ARBA00023136"/>
    </source>
</evidence>
<feature type="transmembrane region" description="Helical" evidence="6">
    <location>
        <begin position="144"/>
        <end position="168"/>
    </location>
</feature>
<gene>
    <name evidence="9" type="primary">LOC114867814</name>
</gene>
<dbReference type="GO" id="GO:1904891">
    <property type="term" value="P:positive regulation of excitatory synapse assembly"/>
    <property type="evidence" value="ECO:0007669"/>
    <property type="project" value="TreeGrafter"/>
</dbReference>
<evidence type="ECO:0000256" key="6">
    <source>
        <dbReference type="SAM" id="Phobius"/>
    </source>
</evidence>
<evidence type="ECO:0000256" key="5">
    <source>
        <dbReference type="SAM" id="MobiDB-lite"/>
    </source>
</evidence>
<protein>
    <submittedName>
        <fullName evidence="9">V-set and transmembrane domain-containing protein 5 isoform X1</fullName>
    </submittedName>
</protein>
<reference evidence="9" key="1">
    <citation type="submission" date="2025-08" db="UniProtKB">
        <authorList>
            <consortium name="RefSeq"/>
        </authorList>
    </citation>
    <scope>IDENTIFICATION</scope>
</reference>
<feature type="transmembrane region" description="Helical" evidence="6">
    <location>
        <begin position="12"/>
        <end position="31"/>
    </location>
</feature>
<dbReference type="PANTHER" id="PTHR12080">
    <property type="entry name" value="SIGNALING LYMPHOCYTIC ACTIVATION MOLECULE"/>
    <property type="match status" value="1"/>
</dbReference>
<keyword evidence="6" id="KW-1133">Transmembrane helix</keyword>
<dbReference type="GO" id="GO:0030424">
    <property type="term" value="C:axon"/>
    <property type="evidence" value="ECO:0007669"/>
    <property type="project" value="TreeGrafter"/>
</dbReference>
<evidence type="ECO:0000256" key="1">
    <source>
        <dbReference type="ARBA" id="ARBA00004370"/>
    </source>
</evidence>
<feature type="region of interest" description="Disordered" evidence="5">
    <location>
        <begin position="189"/>
        <end position="208"/>
    </location>
</feature>
<dbReference type="InterPro" id="IPR013106">
    <property type="entry name" value="Ig_V-set"/>
</dbReference>
<keyword evidence="4" id="KW-0325">Glycoprotein</keyword>
<dbReference type="OrthoDB" id="9933251at2759"/>
<dbReference type="GO" id="GO:0030425">
    <property type="term" value="C:dendrite"/>
    <property type="evidence" value="ECO:0007669"/>
    <property type="project" value="TreeGrafter"/>
</dbReference>
<dbReference type="InterPro" id="IPR013783">
    <property type="entry name" value="Ig-like_fold"/>
</dbReference>
<keyword evidence="2" id="KW-0732">Signal</keyword>
<accession>A0A6P7P9E1</accession>
<dbReference type="KEGG" id="bspl:114867814"/>
<dbReference type="PANTHER" id="PTHR12080:SF93">
    <property type="entry name" value="V-SET AND TRANSMEMBRANE DOMAIN-CONTAINING PROTEIN 5"/>
    <property type="match status" value="1"/>
</dbReference>
<proteinExistence type="predicted"/>
<dbReference type="GeneID" id="114867814"/>
<evidence type="ECO:0000256" key="4">
    <source>
        <dbReference type="ARBA" id="ARBA00023180"/>
    </source>
</evidence>
<dbReference type="InParanoid" id="A0A6P7P9E1"/>
<keyword evidence="8" id="KW-1185">Reference proteome</keyword>
<dbReference type="RefSeq" id="XP_029026675.1">
    <property type="nucleotide sequence ID" value="XM_029170842.3"/>
</dbReference>
<dbReference type="GO" id="GO:0046847">
    <property type="term" value="P:filopodium assembly"/>
    <property type="evidence" value="ECO:0007669"/>
    <property type="project" value="TreeGrafter"/>
</dbReference>
<dbReference type="GO" id="GO:0005886">
    <property type="term" value="C:plasma membrane"/>
    <property type="evidence" value="ECO:0007669"/>
    <property type="project" value="TreeGrafter"/>
</dbReference>
<organism evidence="8 9">
    <name type="scientific">Betta splendens</name>
    <name type="common">Siamese fighting fish</name>
    <dbReference type="NCBI Taxonomy" id="158456"/>
    <lineage>
        <taxon>Eukaryota</taxon>
        <taxon>Metazoa</taxon>
        <taxon>Chordata</taxon>
        <taxon>Craniata</taxon>
        <taxon>Vertebrata</taxon>
        <taxon>Euteleostomi</taxon>
        <taxon>Actinopterygii</taxon>
        <taxon>Neopterygii</taxon>
        <taxon>Teleostei</taxon>
        <taxon>Neoteleostei</taxon>
        <taxon>Acanthomorphata</taxon>
        <taxon>Anabantaria</taxon>
        <taxon>Anabantiformes</taxon>
        <taxon>Anabantoidei</taxon>
        <taxon>Osphronemidae</taxon>
        <taxon>Betta</taxon>
    </lineage>
</organism>
<sequence length="208" mass="23290">MWPTRLRVVQDAAVFVILTLYTSHLAGSISISSSQRSFTRSVQDSVFFSVDVTCSGVPNVQWTFMSSAVSRLIVTWQPLNITEDYSNRVQAFANGSMVLSDLRLQDTGYYVVTITDAAGSSKDAGFVLKVNGCVPSPEVLYEDLHYLLITALALAAMAVLSMLSMWLLHKAYKKMVVWRRRRRMPANDATELQPFEDNPDNNRPETVN</sequence>
<keyword evidence="6 9" id="KW-0812">Transmembrane</keyword>
<dbReference type="Pfam" id="PF07686">
    <property type="entry name" value="V-set"/>
    <property type="match status" value="1"/>
</dbReference>
<dbReference type="Proteomes" id="UP000515150">
    <property type="component" value="Chromosome 13"/>
</dbReference>
<dbReference type="SUPFAM" id="SSF48726">
    <property type="entry name" value="Immunoglobulin"/>
    <property type="match status" value="1"/>
</dbReference>
<dbReference type="Gene3D" id="2.60.40.10">
    <property type="entry name" value="Immunoglobulins"/>
    <property type="match status" value="1"/>
</dbReference>